<protein>
    <submittedName>
        <fullName evidence="4">ABC transporter substrate-binding protein</fullName>
    </submittedName>
</protein>
<accession>A0ABU1AFB9</accession>
<dbReference type="Pfam" id="PF13458">
    <property type="entry name" value="Peripla_BP_6"/>
    <property type="match status" value="1"/>
</dbReference>
<evidence type="ECO:0000313" key="5">
    <source>
        <dbReference type="Proteomes" id="UP001243717"/>
    </source>
</evidence>
<evidence type="ECO:0000259" key="3">
    <source>
        <dbReference type="Pfam" id="PF13458"/>
    </source>
</evidence>
<dbReference type="EMBL" id="JARXIC010000004">
    <property type="protein sequence ID" value="MDQ8193455.1"/>
    <property type="molecule type" value="Genomic_DNA"/>
</dbReference>
<dbReference type="Gene3D" id="3.40.50.2300">
    <property type="match status" value="2"/>
</dbReference>
<evidence type="ECO:0000256" key="2">
    <source>
        <dbReference type="ARBA" id="ARBA00022729"/>
    </source>
</evidence>
<dbReference type="SUPFAM" id="SSF53822">
    <property type="entry name" value="Periplasmic binding protein-like I"/>
    <property type="match status" value="1"/>
</dbReference>
<organism evidence="4 5">
    <name type="scientific">Thalassobacterium sedimentorum</name>
    <dbReference type="NCBI Taxonomy" id="3041258"/>
    <lineage>
        <taxon>Bacteria</taxon>
        <taxon>Pseudomonadati</taxon>
        <taxon>Verrucomicrobiota</taxon>
        <taxon>Opitutia</taxon>
        <taxon>Puniceicoccales</taxon>
        <taxon>Coraliomargaritaceae</taxon>
        <taxon>Thalassobacterium</taxon>
    </lineage>
</organism>
<feature type="domain" description="Leucine-binding protein" evidence="3">
    <location>
        <begin position="31"/>
        <end position="368"/>
    </location>
</feature>
<keyword evidence="5" id="KW-1185">Reference proteome</keyword>
<evidence type="ECO:0000256" key="1">
    <source>
        <dbReference type="ARBA" id="ARBA00010062"/>
    </source>
</evidence>
<proteinExistence type="inferred from homology"/>
<name>A0ABU1AFB9_9BACT</name>
<sequence>MHSLLLLFIAVFWVSGFSGCRPQLADEEPVLRVGVIASLRGPARPWGLATVRCAQVIADYYNDRGGFLVQGQRVKIELIIVDDAFNASKATSVAHDLTTDGVNYVIGPLGDSTVTAAARVLDGSGVFYVHYGFDQVIQSANSLGVLGVPLPEQSLPILLKHLREIRHIQSVLVMAYGTEEGIRQKEIAENLAIDAGLALVPFSSFDVSEETFDLDLNLENLRRKVKRIVAADPEAILLAGCPPEACIILVDHLRQGGYLGVIATQNSQVPDLFAKIGAASDDVYFMGGPCVDEGRSAYFKELKARYLDLAGTWNHEAEVKLYALEFMLACIRQAGLASLEETSVMYRVLPDFSFVDPFYEHVEMIRVNGGMEDGLPWQMQTVIRISKMSGGQAILIEEVSEHAPEIL</sequence>
<comment type="caution">
    <text evidence="4">The sequence shown here is derived from an EMBL/GenBank/DDBJ whole genome shotgun (WGS) entry which is preliminary data.</text>
</comment>
<dbReference type="InterPro" id="IPR051010">
    <property type="entry name" value="BCAA_transport"/>
</dbReference>
<dbReference type="InterPro" id="IPR028082">
    <property type="entry name" value="Peripla_BP_I"/>
</dbReference>
<dbReference type="RefSeq" id="WP_308983950.1">
    <property type="nucleotide sequence ID" value="NZ_JARXIC010000004.1"/>
</dbReference>
<reference evidence="4 5" key="1">
    <citation type="submission" date="2023-04" db="EMBL/GenBank/DDBJ databases">
        <title>A novel bacteria isolated from coastal sediment.</title>
        <authorList>
            <person name="Liu X.-J."/>
            <person name="Du Z.-J."/>
        </authorList>
    </citation>
    <scope>NUCLEOTIDE SEQUENCE [LARGE SCALE GENOMIC DNA]</scope>
    <source>
        <strain evidence="4 5">SDUM461004</strain>
    </source>
</reference>
<dbReference type="PANTHER" id="PTHR30483:SF38">
    <property type="entry name" value="BLR7848 PROTEIN"/>
    <property type="match status" value="1"/>
</dbReference>
<dbReference type="PANTHER" id="PTHR30483">
    <property type="entry name" value="LEUCINE-SPECIFIC-BINDING PROTEIN"/>
    <property type="match status" value="1"/>
</dbReference>
<evidence type="ECO:0000313" key="4">
    <source>
        <dbReference type="EMBL" id="MDQ8193455.1"/>
    </source>
</evidence>
<dbReference type="InterPro" id="IPR028081">
    <property type="entry name" value="Leu-bd"/>
</dbReference>
<comment type="similarity">
    <text evidence="1">Belongs to the leucine-binding protein family.</text>
</comment>
<dbReference type="Proteomes" id="UP001243717">
    <property type="component" value="Unassembled WGS sequence"/>
</dbReference>
<keyword evidence="2" id="KW-0732">Signal</keyword>
<gene>
    <name evidence="4" type="ORF">QEH59_03400</name>
</gene>